<evidence type="ECO:0000313" key="1">
    <source>
        <dbReference type="EMBL" id="MET9844315.1"/>
    </source>
</evidence>
<gene>
    <name evidence="1" type="ORF">ABZZ21_06965</name>
</gene>
<name>A0ABV2UTA6_9ACTN</name>
<proteinExistence type="predicted"/>
<protein>
    <submittedName>
        <fullName evidence="1">Uncharacterized protein</fullName>
    </submittedName>
</protein>
<reference evidence="1 2" key="1">
    <citation type="submission" date="2024-06" db="EMBL/GenBank/DDBJ databases">
        <title>The Natural Products Discovery Center: Release of the First 8490 Sequenced Strains for Exploring Actinobacteria Biosynthetic Diversity.</title>
        <authorList>
            <person name="Kalkreuter E."/>
            <person name="Kautsar S.A."/>
            <person name="Yang D."/>
            <person name="Bader C.D."/>
            <person name="Teijaro C.N."/>
            <person name="Fluegel L."/>
            <person name="Davis C.M."/>
            <person name="Simpson J.R."/>
            <person name="Lauterbach L."/>
            <person name="Steele A.D."/>
            <person name="Gui C."/>
            <person name="Meng S."/>
            <person name="Li G."/>
            <person name="Viehrig K."/>
            <person name="Ye F."/>
            <person name="Su P."/>
            <person name="Kiefer A.F."/>
            <person name="Nichols A."/>
            <person name="Cepeda A.J."/>
            <person name="Yan W."/>
            <person name="Fan B."/>
            <person name="Jiang Y."/>
            <person name="Adhikari A."/>
            <person name="Zheng C.-J."/>
            <person name="Schuster L."/>
            <person name="Cowan T.M."/>
            <person name="Smanski M.J."/>
            <person name="Chevrette M.G."/>
            <person name="De Carvalho L.P.S."/>
            <person name="Shen B."/>
        </authorList>
    </citation>
    <scope>NUCLEOTIDE SEQUENCE [LARGE SCALE GENOMIC DNA]</scope>
    <source>
        <strain evidence="1 2">NPDC006434</strain>
    </source>
</reference>
<sequence length="256" mass="28926">MLLALGAFLAGTGLWLDHTDWWEGHSFFVNLVSSLTSLCFGVPTALLILSHLGNAQADARRTQRTKDFARAEIHEFHIALTRIFSVTTPAALASETQALLSDLHRLRQLRDSDGSATTEFLRDFNALLDLGRGPSQSYRQPTSWEALAADRWQWRRLETWHIRVETQWRVLSDEVRPKITECGLRWLSKSPAAAAEQAVRRLLSENKRNPWMGREAFDAQDAVAAMGHFLNDLRVLCSTAENLAAYYPLLDPSRTP</sequence>
<dbReference type="Proteomes" id="UP001550210">
    <property type="component" value="Unassembled WGS sequence"/>
</dbReference>
<dbReference type="RefSeq" id="WP_355393649.1">
    <property type="nucleotide sequence ID" value="NZ_JBEGHN010000059.1"/>
</dbReference>
<dbReference type="EMBL" id="JBEXPZ010000007">
    <property type="protein sequence ID" value="MET9844315.1"/>
    <property type="molecule type" value="Genomic_DNA"/>
</dbReference>
<accession>A0ABV2UTA6</accession>
<organism evidence="1 2">
    <name type="scientific">Streptomyces ossamyceticus</name>
    <dbReference type="NCBI Taxonomy" id="249581"/>
    <lineage>
        <taxon>Bacteria</taxon>
        <taxon>Bacillati</taxon>
        <taxon>Actinomycetota</taxon>
        <taxon>Actinomycetes</taxon>
        <taxon>Kitasatosporales</taxon>
        <taxon>Streptomycetaceae</taxon>
        <taxon>Streptomyces</taxon>
    </lineage>
</organism>
<evidence type="ECO:0000313" key="2">
    <source>
        <dbReference type="Proteomes" id="UP001550210"/>
    </source>
</evidence>
<keyword evidence="2" id="KW-1185">Reference proteome</keyword>
<comment type="caution">
    <text evidence="1">The sequence shown here is derived from an EMBL/GenBank/DDBJ whole genome shotgun (WGS) entry which is preliminary data.</text>
</comment>